<proteinExistence type="predicted"/>
<comment type="caution">
    <text evidence="1">The sequence shown here is derived from an EMBL/GenBank/DDBJ whole genome shotgun (WGS) entry which is preliminary data.</text>
</comment>
<dbReference type="EMBL" id="JAJSOF020000003">
    <property type="protein sequence ID" value="KAJ4449172.1"/>
    <property type="molecule type" value="Genomic_DNA"/>
</dbReference>
<reference evidence="1 2" key="1">
    <citation type="journal article" date="2022" name="Allergy">
        <title>Genome assembly and annotation of Periplaneta americana reveal a comprehensive cockroach allergen profile.</title>
        <authorList>
            <person name="Wang L."/>
            <person name="Xiong Q."/>
            <person name="Saelim N."/>
            <person name="Wang L."/>
            <person name="Nong W."/>
            <person name="Wan A.T."/>
            <person name="Shi M."/>
            <person name="Liu X."/>
            <person name="Cao Q."/>
            <person name="Hui J.H.L."/>
            <person name="Sookrung N."/>
            <person name="Leung T.F."/>
            <person name="Tungtrongchitr A."/>
            <person name="Tsui S.K.W."/>
        </authorList>
    </citation>
    <scope>NUCLEOTIDE SEQUENCE [LARGE SCALE GENOMIC DNA]</scope>
    <source>
        <strain evidence="1">PWHHKU_190912</strain>
    </source>
</reference>
<sequence>MDLRKVRYDDRDWINLAQNSDQWWAYNNVSSGTWELREVSLIHQKVLVIAEIAWEPRVTRGVYLVTWEVDGGGLKGNLFTDSTCVTLSLWPDTIYHIQTMSLAKRYMKKSGVWGPSQDIAASHTEFHLRPPASTGVAQSVKALACRSEVALGRGFDPCLG</sequence>
<protein>
    <submittedName>
        <fullName evidence="1">Uncharacterized protein</fullName>
    </submittedName>
</protein>
<gene>
    <name evidence="1" type="ORF">ANN_00568</name>
</gene>
<name>A0ABQ8TR93_PERAM</name>
<evidence type="ECO:0000313" key="1">
    <source>
        <dbReference type="EMBL" id="KAJ4449172.1"/>
    </source>
</evidence>
<keyword evidence="2" id="KW-1185">Reference proteome</keyword>
<organism evidence="1 2">
    <name type="scientific">Periplaneta americana</name>
    <name type="common">American cockroach</name>
    <name type="synonym">Blatta americana</name>
    <dbReference type="NCBI Taxonomy" id="6978"/>
    <lineage>
        <taxon>Eukaryota</taxon>
        <taxon>Metazoa</taxon>
        <taxon>Ecdysozoa</taxon>
        <taxon>Arthropoda</taxon>
        <taxon>Hexapoda</taxon>
        <taxon>Insecta</taxon>
        <taxon>Pterygota</taxon>
        <taxon>Neoptera</taxon>
        <taxon>Polyneoptera</taxon>
        <taxon>Dictyoptera</taxon>
        <taxon>Blattodea</taxon>
        <taxon>Blattoidea</taxon>
        <taxon>Blattidae</taxon>
        <taxon>Blattinae</taxon>
        <taxon>Periplaneta</taxon>
    </lineage>
</organism>
<accession>A0ABQ8TR93</accession>
<evidence type="ECO:0000313" key="2">
    <source>
        <dbReference type="Proteomes" id="UP001148838"/>
    </source>
</evidence>
<dbReference type="Proteomes" id="UP001148838">
    <property type="component" value="Unassembled WGS sequence"/>
</dbReference>